<reference evidence="2" key="1">
    <citation type="submission" date="2018-01" db="EMBL/GenBank/DDBJ databases">
        <title>Testimony of 'menage a trois' revealed by the proteome of Megavirus virophage.</title>
        <authorList>
            <person name="Jeudy S."/>
            <person name="Bertaux L."/>
            <person name="Alempic J.-M."/>
            <person name="Lartigue A."/>
            <person name="Legendre M."/>
            <person name="Philippe N."/>
            <person name="Beucher L."/>
            <person name="Biondi E."/>
            <person name="Juul S."/>
            <person name="Turner D."/>
            <person name="Coute Y."/>
            <person name="Claverie J.-M."/>
            <person name="Abergel C."/>
        </authorList>
    </citation>
    <scope>NUCLEOTIDE SEQUENCE [LARGE SCALE GENOMIC DNA]</scope>
</reference>
<dbReference type="EMBL" id="MG807320">
    <property type="protein sequence ID" value="AVL94554.1"/>
    <property type="molecule type" value="Genomic_DNA"/>
</dbReference>
<evidence type="ECO:0000313" key="2">
    <source>
        <dbReference type="Proteomes" id="UP000289600"/>
    </source>
</evidence>
<name>A0A2P1EL19_9VIRU</name>
<gene>
    <name evidence="1" type="ORF">mc_168</name>
</gene>
<dbReference type="Proteomes" id="UP000289600">
    <property type="component" value="Segment"/>
</dbReference>
<accession>A0A2P1EL19</accession>
<evidence type="ECO:0000313" key="1">
    <source>
        <dbReference type="EMBL" id="AVL94554.1"/>
    </source>
</evidence>
<protein>
    <submittedName>
        <fullName evidence="1">Uncharacterized protein</fullName>
    </submittedName>
</protein>
<sequence length="136" mass="15925">MPRVFKFIDPKTGLCRGKYYHQKPIRAASKAFSAYAKKIGTINLNIKYKIVIKECTKNRPEKYFFYEARRIKYTYPEIVKIGNKTITFNYINSLQKIPAFPIIEPVKNLECLENIEVIEKNIEKNSPKTCIITIDL</sequence>
<proteinExistence type="predicted"/>
<keyword evidence="2" id="KW-1185">Reference proteome</keyword>
<organism evidence="1 2">
    <name type="scientific">Moumouvirus australiensis</name>
    <dbReference type="NCBI Taxonomy" id="2109587"/>
    <lineage>
        <taxon>Viruses</taxon>
        <taxon>Varidnaviria</taxon>
        <taxon>Bamfordvirae</taxon>
        <taxon>Nucleocytoviricota</taxon>
        <taxon>Megaviricetes</taxon>
        <taxon>Imitervirales</taxon>
        <taxon>Mimiviridae</taxon>
        <taxon>Megamimivirinae</taxon>
        <taxon>Moumouvirus</taxon>
        <taxon>Moumouvirus australiense</taxon>
    </lineage>
</organism>